<name>A0A1G6WU19_9RHOB</name>
<gene>
    <name evidence="6" type="ORF">SAMN04488239_109163</name>
</gene>
<keyword evidence="4" id="KW-0804">Transcription</keyword>
<dbReference type="SUPFAM" id="SSF46785">
    <property type="entry name" value="Winged helix' DNA-binding domain"/>
    <property type="match status" value="1"/>
</dbReference>
<dbReference type="GO" id="GO:0032993">
    <property type="term" value="C:protein-DNA complex"/>
    <property type="evidence" value="ECO:0007669"/>
    <property type="project" value="TreeGrafter"/>
</dbReference>
<dbReference type="Proteomes" id="UP000199628">
    <property type="component" value="Unassembled WGS sequence"/>
</dbReference>
<evidence type="ECO:0000256" key="2">
    <source>
        <dbReference type="ARBA" id="ARBA00023015"/>
    </source>
</evidence>
<organism evidence="6 7">
    <name type="scientific">Ruegeria marina</name>
    <dbReference type="NCBI Taxonomy" id="639004"/>
    <lineage>
        <taxon>Bacteria</taxon>
        <taxon>Pseudomonadati</taxon>
        <taxon>Pseudomonadota</taxon>
        <taxon>Alphaproteobacteria</taxon>
        <taxon>Rhodobacterales</taxon>
        <taxon>Roseobacteraceae</taxon>
        <taxon>Ruegeria</taxon>
    </lineage>
</organism>
<evidence type="ECO:0000313" key="6">
    <source>
        <dbReference type="EMBL" id="SDD69279.1"/>
    </source>
</evidence>
<dbReference type="STRING" id="639004.SAMN04488239_109163"/>
<dbReference type="EMBL" id="FMZV01000009">
    <property type="protein sequence ID" value="SDD69279.1"/>
    <property type="molecule type" value="Genomic_DNA"/>
</dbReference>
<dbReference type="InterPro" id="IPR036388">
    <property type="entry name" value="WH-like_DNA-bd_sf"/>
</dbReference>
<keyword evidence="3 6" id="KW-0238">DNA-binding</keyword>
<dbReference type="InterPro" id="IPR000847">
    <property type="entry name" value="LysR_HTH_N"/>
</dbReference>
<evidence type="ECO:0000259" key="5">
    <source>
        <dbReference type="PROSITE" id="PS50931"/>
    </source>
</evidence>
<dbReference type="PROSITE" id="PS50931">
    <property type="entry name" value="HTH_LYSR"/>
    <property type="match status" value="1"/>
</dbReference>
<evidence type="ECO:0000256" key="1">
    <source>
        <dbReference type="ARBA" id="ARBA00009437"/>
    </source>
</evidence>
<reference evidence="7" key="1">
    <citation type="submission" date="2016-10" db="EMBL/GenBank/DDBJ databases">
        <authorList>
            <person name="Varghese N."/>
            <person name="Submissions S."/>
        </authorList>
    </citation>
    <scope>NUCLEOTIDE SEQUENCE [LARGE SCALE GENOMIC DNA]</scope>
    <source>
        <strain evidence="7">CGMCC 1.9108</strain>
    </source>
</reference>
<dbReference type="Gene3D" id="3.40.190.10">
    <property type="entry name" value="Periplasmic binding protein-like II"/>
    <property type="match status" value="2"/>
</dbReference>
<dbReference type="InterPro" id="IPR005119">
    <property type="entry name" value="LysR_subst-bd"/>
</dbReference>
<dbReference type="PANTHER" id="PTHR30346">
    <property type="entry name" value="TRANSCRIPTIONAL DUAL REGULATOR HCAR-RELATED"/>
    <property type="match status" value="1"/>
</dbReference>
<protein>
    <submittedName>
        <fullName evidence="6">DNA-binding transcriptional regulator, LysR family</fullName>
    </submittedName>
</protein>
<evidence type="ECO:0000313" key="7">
    <source>
        <dbReference type="Proteomes" id="UP000199628"/>
    </source>
</evidence>
<dbReference type="OrthoDB" id="3252676at2"/>
<dbReference type="Gene3D" id="1.10.10.10">
    <property type="entry name" value="Winged helix-like DNA-binding domain superfamily/Winged helix DNA-binding domain"/>
    <property type="match status" value="1"/>
</dbReference>
<sequence length="300" mass="32094">MVKIDTLRIFVAVTRHGNLRDAADKVGRTQSALSMALKQLEADLGGPLFETDRKRDLTDLGRFVRDVGEDLVREHDKAIDLIQGYAQGRVGRLRIASVPSVAALILPDLLRAFMEAHEGAQIDLMDSDSSNVRTMVASGVADLGIAGPAPQGQTLEARPLFSDHLHVICRADSVYAQAKAGLSWNDLANAPLIANQTLAVTDLPEAAAIVAKSRLSVRNILSLLAMVRSGIGITLLPGLATRSLDPPLVAIPMTGAGCTRTISLLSRSGRAESPLSRAFRQHLDATIRKVAPDLGLKPRL</sequence>
<dbReference type="RefSeq" id="WP_093032740.1">
    <property type="nucleotide sequence ID" value="NZ_FMZV01000009.1"/>
</dbReference>
<dbReference type="Pfam" id="PF00126">
    <property type="entry name" value="HTH_1"/>
    <property type="match status" value="1"/>
</dbReference>
<comment type="similarity">
    <text evidence="1">Belongs to the LysR transcriptional regulatory family.</text>
</comment>
<keyword evidence="2" id="KW-0805">Transcription regulation</keyword>
<dbReference type="AlphaFoldDB" id="A0A1G6WU19"/>
<proteinExistence type="inferred from homology"/>
<dbReference type="PANTHER" id="PTHR30346:SF28">
    <property type="entry name" value="HTH-TYPE TRANSCRIPTIONAL REGULATOR CYNR"/>
    <property type="match status" value="1"/>
</dbReference>
<feature type="domain" description="HTH lysR-type" evidence="5">
    <location>
        <begin position="2"/>
        <end position="58"/>
    </location>
</feature>
<accession>A0A1G6WU19</accession>
<dbReference type="GO" id="GO:0003677">
    <property type="term" value="F:DNA binding"/>
    <property type="evidence" value="ECO:0007669"/>
    <property type="project" value="UniProtKB-KW"/>
</dbReference>
<dbReference type="Pfam" id="PF03466">
    <property type="entry name" value="LysR_substrate"/>
    <property type="match status" value="1"/>
</dbReference>
<keyword evidence="7" id="KW-1185">Reference proteome</keyword>
<dbReference type="GO" id="GO:0003700">
    <property type="term" value="F:DNA-binding transcription factor activity"/>
    <property type="evidence" value="ECO:0007669"/>
    <property type="project" value="InterPro"/>
</dbReference>
<evidence type="ECO:0000256" key="3">
    <source>
        <dbReference type="ARBA" id="ARBA00023125"/>
    </source>
</evidence>
<dbReference type="InterPro" id="IPR036390">
    <property type="entry name" value="WH_DNA-bd_sf"/>
</dbReference>
<evidence type="ECO:0000256" key="4">
    <source>
        <dbReference type="ARBA" id="ARBA00023163"/>
    </source>
</evidence>
<dbReference type="SUPFAM" id="SSF53850">
    <property type="entry name" value="Periplasmic binding protein-like II"/>
    <property type="match status" value="1"/>
</dbReference>